<dbReference type="PROSITE" id="PS51257">
    <property type="entry name" value="PROKAR_LIPOPROTEIN"/>
    <property type="match status" value="1"/>
</dbReference>
<feature type="binding site" evidence="6">
    <location>
        <begin position="252"/>
        <end position="255"/>
    </location>
    <ligand>
        <name>substrate</name>
    </ligand>
</feature>
<keyword evidence="9" id="KW-1185">Reference proteome</keyword>
<name>A0AA51N567_9BACT</name>
<dbReference type="Gene3D" id="3.60.20.30">
    <property type="entry name" value="(Glycosyl)asparaginase"/>
    <property type="match status" value="1"/>
</dbReference>
<evidence type="ECO:0000256" key="5">
    <source>
        <dbReference type="PIRSR" id="PIRSR600246-1"/>
    </source>
</evidence>
<dbReference type="GO" id="GO:0006508">
    <property type="term" value="P:proteolysis"/>
    <property type="evidence" value="ECO:0007669"/>
    <property type="project" value="UniProtKB-KW"/>
</dbReference>
<keyword evidence="2" id="KW-0378">Hydrolase</keyword>
<evidence type="ECO:0000256" key="4">
    <source>
        <dbReference type="ARBA" id="ARBA00069124"/>
    </source>
</evidence>
<evidence type="ECO:0000256" key="7">
    <source>
        <dbReference type="PIRSR" id="PIRSR600246-3"/>
    </source>
</evidence>
<proteinExistence type="predicted"/>
<feature type="binding site" evidence="6">
    <location>
        <begin position="275"/>
        <end position="278"/>
    </location>
    <ligand>
        <name>substrate</name>
    </ligand>
</feature>
<evidence type="ECO:0000256" key="3">
    <source>
        <dbReference type="ARBA" id="ARBA00022813"/>
    </source>
</evidence>
<dbReference type="AlphaFoldDB" id="A0AA51N567"/>
<dbReference type="PANTHER" id="PTHR10188">
    <property type="entry name" value="L-ASPARAGINASE"/>
    <property type="match status" value="1"/>
</dbReference>
<dbReference type="CDD" id="cd04701">
    <property type="entry name" value="Asparaginase_2"/>
    <property type="match status" value="1"/>
</dbReference>
<dbReference type="InterPro" id="IPR000246">
    <property type="entry name" value="Peptidase_T2"/>
</dbReference>
<dbReference type="InterPro" id="IPR029055">
    <property type="entry name" value="Ntn_hydrolases_N"/>
</dbReference>
<evidence type="ECO:0000256" key="2">
    <source>
        <dbReference type="ARBA" id="ARBA00022801"/>
    </source>
</evidence>
<dbReference type="Proteomes" id="UP001244443">
    <property type="component" value="Chromosome"/>
</dbReference>
<dbReference type="GO" id="GO:0016811">
    <property type="term" value="F:hydrolase activity, acting on carbon-nitrogen (but not peptide) bonds, in linear amides"/>
    <property type="evidence" value="ECO:0007669"/>
    <property type="project" value="UniProtKB-ARBA"/>
</dbReference>
<dbReference type="PANTHER" id="PTHR10188:SF6">
    <property type="entry name" value="N(4)-(BETA-N-ACETYLGLUCOSAMINYL)-L-ASPARAGINASE"/>
    <property type="match status" value="1"/>
</dbReference>
<dbReference type="EMBL" id="CP129970">
    <property type="protein sequence ID" value="WMN06238.1"/>
    <property type="molecule type" value="Genomic_DNA"/>
</dbReference>
<keyword evidence="3" id="KW-0068">Autocatalytic cleavage</keyword>
<evidence type="ECO:0000256" key="6">
    <source>
        <dbReference type="PIRSR" id="PIRSR600246-2"/>
    </source>
</evidence>
<gene>
    <name evidence="8" type="ORF">QYS48_26080</name>
</gene>
<keyword evidence="1" id="KW-0645">Protease</keyword>
<feature type="active site" description="Nucleophile" evidence="5">
    <location>
        <position position="224"/>
    </location>
</feature>
<evidence type="ECO:0000313" key="8">
    <source>
        <dbReference type="EMBL" id="WMN06238.1"/>
    </source>
</evidence>
<accession>A0AA51N567</accession>
<feature type="site" description="Cleavage; by autolysis" evidence="7">
    <location>
        <begin position="223"/>
        <end position="224"/>
    </location>
</feature>
<dbReference type="SUPFAM" id="SSF56235">
    <property type="entry name" value="N-terminal nucleophile aminohydrolases (Ntn hydrolases)"/>
    <property type="match status" value="1"/>
</dbReference>
<dbReference type="RefSeq" id="WP_308356003.1">
    <property type="nucleotide sequence ID" value="NZ_CP129970.2"/>
</dbReference>
<dbReference type="FunFam" id="3.60.20.30:FF:000001">
    <property type="entry name" value="Isoaspartyl peptidase/L-asparaginase"/>
    <property type="match status" value="1"/>
</dbReference>
<evidence type="ECO:0000256" key="1">
    <source>
        <dbReference type="ARBA" id="ARBA00022670"/>
    </source>
</evidence>
<protein>
    <recommendedName>
        <fullName evidence="4">Isoaspartyl peptidase</fullName>
    </recommendedName>
</protein>
<dbReference type="GO" id="GO:0008233">
    <property type="term" value="F:peptidase activity"/>
    <property type="evidence" value="ECO:0007669"/>
    <property type="project" value="UniProtKB-KW"/>
</dbReference>
<reference evidence="8" key="1">
    <citation type="submission" date="2023-08" db="EMBL/GenBank/DDBJ databases">
        <title>Comparative genomics and taxonomic characterization of three novel marine species of genus Marivirga.</title>
        <authorList>
            <person name="Muhammad N."/>
            <person name="Kim S.-G."/>
        </authorList>
    </citation>
    <scope>NUCLEOTIDE SEQUENCE [LARGE SCALE GENOMIC DNA]</scope>
    <source>
        <strain evidence="8">ABR2-2</strain>
    </source>
</reference>
<sequence>MKKTYQIIFPLFIILILVACDPTTRKSPEENEISTEQVGGPKEVMQGPISLVIHGGAGTIKRENMTEEKDAEYRAKLAEALEAGYAKLEDGAPAMEAVIAAIQIMEESPLFNAGKGAVFTNEGKNELDAAVMDGKTRNAGAVAGVSTIKSPIEAALSVMKDSPHVMMAGKGAEKFAAEQGLEIVDPEYFFTQSRYDALQRVKAREEEKGRSAALLDFPDSKFGTVGCVALDKDGNIAAGTSTGGMTNKRYGRIGDAPIIAAGTYADNLTCGVSATGHGEYFIRSVVAYDIAAKMKYAGMSLEAAANKVVYDELVEFGGGGGIIALDRAGNITMPFNTSGMYRGYMNEKGTPKVYIYEDEK</sequence>
<dbReference type="Pfam" id="PF01112">
    <property type="entry name" value="Asparaginase_2"/>
    <property type="match status" value="1"/>
</dbReference>
<evidence type="ECO:0000313" key="9">
    <source>
        <dbReference type="Proteomes" id="UP001244443"/>
    </source>
</evidence>
<organism evidence="8 9">
    <name type="scientific">Marivirga arenosa</name>
    <dbReference type="NCBI Taxonomy" id="3059076"/>
    <lineage>
        <taxon>Bacteria</taxon>
        <taxon>Pseudomonadati</taxon>
        <taxon>Bacteroidota</taxon>
        <taxon>Cytophagia</taxon>
        <taxon>Cytophagales</taxon>
        <taxon>Marivirgaceae</taxon>
        <taxon>Marivirga</taxon>
    </lineage>
</organism>